<dbReference type="PANTHER" id="PTHR14226">
    <property type="entry name" value="NEUROPATHY TARGET ESTERASE/SWISS CHEESE D.MELANOGASTER"/>
    <property type="match status" value="1"/>
</dbReference>
<dbReference type="Proteomes" id="UP000057158">
    <property type="component" value="Chromosome"/>
</dbReference>
<dbReference type="InterPro" id="IPR016035">
    <property type="entry name" value="Acyl_Trfase/lysoPLipase"/>
</dbReference>
<dbReference type="AlphaFoldDB" id="A0A0M4D0K2"/>
<proteinExistence type="predicted"/>
<dbReference type="PROSITE" id="PS51635">
    <property type="entry name" value="PNPLA"/>
    <property type="match status" value="1"/>
</dbReference>
<organism evidence="6 7">
    <name type="scientific">Desulfuromonas soudanensis</name>
    <dbReference type="NCBI Taxonomy" id="1603606"/>
    <lineage>
        <taxon>Bacteria</taxon>
        <taxon>Pseudomonadati</taxon>
        <taxon>Thermodesulfobacteriota</taxon>
        <taxon>Desulfuromonadia</taxon>
        <taxon>Desulfuromonadales</taxon>
        <taxon>Desulfuromonadaceae</taxon>
        <taxon>Desulfuromonas</taxon>
    </lineage>
</organism>
<dbReference type="InterPro" id="IPR050301">
    <property type="entry name" value="NTE"/>
</dbReference>
<evidence type="ECO:0000256" key="4">
    <source>
        <dbReference type="PROSITE-ProRule" id="PRU01161"/>
    </source>
</evidence>
<evidence type="ECO:0000256" key="2">
    <source>
        <dbReference type="ARBA" id="ARBA00022963"/>
    </source>
</evidence>
<evidence type="ECO:0000256" key="1">
    <source>
        <dbReference type="ARBA" id="ARBA00022801"/>
    </source>
</evidence>
<dbReference type="InterPro" id="IPR002641">
    <property type="entry name" value="PNPLA_dom"/>
</dbReference>
<accession>A0A0M4D0K2</accession>
<dbReference type="KEGG" id="des:DSOUD_1315"/>
<evidence type="ECO:0000259" key="5">
    <source>
        <dbReference type="PROSITE" id="PS51635"/>
    </source>
</evidence>
<dbReference type="Gene3D" id="3.40.1090.10">
    <property type="entry name" value="Cytosolic phospholipase A2 catalytic domain"/>
    <property type="match status" value="2"/>
</dbReference>
<evidence type="ECO:0000256" key="3">
    <source>
        <dbReference type="ARBA" id="ARBA00023098"/>
    </source>
</evidence>
<evidence type="ECO:0000313" key="7">
    <source>
        <dbReference type="Proteomes" id="UP000057158"/>
    </source>
</evidence>
<feature type="active site" description="Nucleophile" evidence="4">
    <location>
        <position position="42"/>
    </location>
</feature>
<keyword evidence="7" id="KW-1185">Reference proteome</keyword>
<dbReference type="PANTHER" id="PTHR14226:SF29">
    <property type="entry name" value="NEUROPATHY TARGET ESTERASE SWS"/>
    <property type="match status" value="1"/>
</dbReference>
<keyword evidence="3 4" id="KW-0443">Lipid metabolism</keyword>
<dbReference type="PATRIC" id="fig|1603606.3.peg.1435"/>
<evidence type="ECO:0000313" key="6">
    <source>
        <dbReference type="EMBL" id="ALC16096.1"/>
    </source>
</evidence>
<dbReference type="SUPFAM" id="SSF52151">
    <property type="entry name" value="FabD/lysophospholipase-like"/>
    <property type="match status" value="1"/>
</dbReference>
<reference evidence="6 7" key="1">
    <citation type="submission" date="2015-07" db="EMBL/GenBank/DDBJ databases">
        <title>Isolation and Genomic Characterization of a Novel Halophilic Metal-Reducing Deltaproteobacterium from the Deep Subsurface.</title>
        <authorList>
            <person name="Badalamenti J.P."/>
            <person name="Summers Z.M."/>
            <person name="Gralnick J.A."/>
            <person name="Bond D.R."/>
        </authorList>
    </citation>
    <scope>NUCLEOTIDE SEQUENCE [LARGE SCALE GENOMIC DNA]</scope>
    <source>
        <strain evidence="6 7">WTL</strain>
    </source>
</reference>
<gene>
    <name evidence="6" type="ORF">DSOUD_1315</name>
</gene>
<feature type="domain" description="PNPLA" evidence="5">
    <location>
        <begin position="9"/>
        <end position="199"/>
    </location>
</feature>
<dbReference type="GO" id="GO:0016787">
    <property type="term" value="F:hydrolase activity"/>
    <property type="evidence" value="ECO:0007669"/>
    <property type="project" value="UniProtKB-UniRule"/>
</dbReference>
<keyword evidence="2 4" id="KW-0442">Lipid degradation</keyword>
<feature type="active site" description="Proton acceptor" evidence="4">
    <location>
        <position position="186"/>
    </location>
</feature>
<dbReference type="OrthoDB" id="5290098at2"/>
<name>A0A0M4D0K2_9BACT</name>
<feature type="short sequence motif" description="DGA/G" evidence="4">
    <location>
        <begin position="186"/>
        <end position="188"/>
    </location>
</feature>
<dbReference type="EMBL" id="CP010802">
    <property type="protein sequence ID" value="ALC16096.1"/>
    <property type="molecule type" value="Genomic_DNA"/>
</dbReference>
<sequence length="304" mass="32642">MSRPFRIGLALGGGAARAFSHIGVIAGLQKHGIPIDIVTGTSMGAIIGAMYAARGDVAAVKSTITAYLESEEFATSGFEFFRELDADGEGLLFQLGRVARRGVFNTLMVTRTALVSNETAMRNYACMVDDMAVEDTRIPFAAVALDLKNGEVVLLDRGPLLQAIAASCAMPGVLNPVEHQGRLLVDGGWGEPVPCQAARQLGADMVIAVDVGDHTPTFDEPRNALDVIGRADALVRTSLAREQLKSADIILSPQNNVAHWADFSTAEEAIARGEEEVDRRISELRRAIGKVRGRSWWSWGAGKR</sequence>
<feature type="short sequence motif" description="GXSXG" evidence="4">
    <location>
        <begin position="40"/>
        <end position="44"/>
    </location>
</feature>
<dbReference type="Pfam" id="PF01734">
    <property type="entry name" value="Patatin"/>
    <property type="match status" value="1"/>
</dbReference>
<comment type="caution">
    <text evidence="4">Lacks conserved residue(s) required for the propagation of feature annotation.</text>
</comment>
<dbReference type="RefSeq" id="WP_053550242.1">
    <property type="nucleotide sequence ID" value="NZ_CP010802.1"/>
</dbReference>
<dbReference type="GO" id="GO:0016042">
    <property type="term" value="P:lipid catabolic process"/>
    <property type="evidence" value="ECO:0007669"/>
    <property type="project" value="UniProtKB-UniRule"/>
</dbReference>
<keyword evidence="1 4" id="KW-0378">Hydrolase</keyword>
<protein>
    <submittedName>
        <fullName evidence="6">Putative acylesterase/phospholipase RssA</fullName>
    </submittedName>
</protein>